<dbReference type="EMBL" id="PVTF01000009">
    <property type="protein sequence ID" value="PRY38059.1"/>
    <property type="molecule type" value="Genomic_DNA"/>
</dbReference>
<sequence length="159" mass="17215">MTGVEGIKRIIPHRFPVLLVDRVSEVDPGRTLVAHKAISGRESCYEGLADDADHAYPIGLLLESWAQCAVLLTRWESPNPDVLADKVELITGIRGVSLLAPVYPGDVLTHHVRLVREVDDAAILAGHSVVGGRTVLEVGTFTMARRGVEVLRPQRGVVA</sequence>
<comment type="similarity">
    <text evidence="1">Belongs to the thioester dehydratase family. FabZ subfamily.</text>
</comment>
<dbReference type="RefSeq" id="WP_106191060.1">
    <property type="nucleotide sequence ID" value="NZ_PVTF01000009.1"/>
</dbReference>
<gene>
    <name evidence="3" type="ORF">CLV43_109279</name>
</gene>
<dbReference type="PANTHER" id="PTHR30272:SF1">
    <property type="entry name" value="3-HYDROXYACYL-[ACYL-CARRIER-PROTEIN] DEHYDRATASE"/>
    <property type="match status" value="1"/>
</dbReference>
<proteinExistence type="inferred from homology"/>
<dbReference type="GO" id="GO:0016829">
    <property type="term" value="F:lyase activity"/>
    <property type="evidence" value="ECO:0007669"/>
    <property type="project" value="UniProtKB-KW"/>
</dbReference>
<dbReference type="PANTHER" id="PTHR30272">
    <property type="entry name" value="3-HYDROXYACYL-[ACYL-CARRIER-PROTEIN] DEHYDRATASE"/>
    <property type="match status" value="1"/>
</dbReference>
<evidence type="ECO:0000256" key="1">
    <source>
        <dbReference type="ARBA" id="ARBA00009174"/>
    </source>
</evidence>
<evidence type="ECO:0000313" key="3">
    <source>
        <dbReference type="EMBL" id="PRY38059.1"/>
    </source>
</evidence>
<reference evidence="3 4" key="1">
    <citation type="submission" date="2018-03" db="EMBL/GenBank/DDBJ databases">
        <title>Genomic Encyclopedia of Archaeal and Bacterial Type Strains, Phase II (KMG-II): from individual species to whole genera.</title>
        <authorList>
            <person name="Goeker M."/>
        </authorList>
    </citation>
    <scope>NUCLEOTIDE SEQUENCE [LARGE SCALE GENOMIC DNA]</scope>
    <source>
        <strain evidence="3 4">DSM 44720</strain>
    </source>
</reference>
<dbReference type="InterPro" id="IPR029069">
    <property type="entry name" value="HotDog_dom_sf"/>
</dbReference>
<dbReference type="AlphaFoldDB" id="A0A2T0SXD8"/>
<evidence type="ECO:0000313" key="4">
    <source>
        <dbReference type="Proteomes" id="UP000239494"/>
    </source>
</evidence>
<organism evidence="3 4">
    <name type="scientific">Umezawaea tangerina</name>
    <dbReference type="NCBI Taxonomy" id="84725"/>
    <lineage>
        <taxon>Bacteria</taxon>
        <taxon>Bacillati</taxon>
        <taxon>Actinomycetota</taxon>
        <taxon>Actinomycetes</taxon>
        <taxon>Pseudonocardiales</taxon>
        <taxon>Pseudonocardiaceae</taxon>
        <taxon>Umezawaea</taxon>
    </lineage>
</organism>
<accession>A0A2T0SXD8</accession>
<dbReference type="Proteomes" id="UP000239494">
    <property type="component" value="Unassembled WGS sequence"/>
</dbReference>
<dbReference type="InterPro" id="IPR013114">
    <property type="entry name" value="FabA_FabZ"/>
</dbReference>
<dbReference type="SUPFAM" id="SSF54637">
    <property type="entry name" value="Thioesterase/thiol ester dehydrase-isomerase"/>
    <property type="match status" value="1"/>
</dbReference>
<keyword evidence="2" id="KW-0456">Lyase</keyword>
<protein>
    <submittedName>
        <fullName evidence="3">3-hydroxyacyl-[acyl-carrier-protein] dehydratase</fullName>
    </submittedName>
</protein>
<dbReference type="OrthoDB" id="9772788at2"/>
<dbReference type="Gene3D" id="3.10.129.10">
    <property type="entry name" value="Hotdog Thioesterase"/>
    <property type="match status" value="1"/>
</dbReference>
<evidence type="ECO:0000256" key="2">
    <source>
        <dbReference type="ARBA" id="ARBA00023239"/>
    </source>
</evidence>
<name>A0A2T0SXD8_9PSEU</name>
<comment type="caution">
    <text evidence="3">The sequence shown here is derived from an EMBL/GenBank/DDBJ whole genome shotgun (WGS) entry which is preliminary data.</text>
</comment>
<keyword evidence="4" id="KW-1185">Reference proteome</keyword>